<keyword evidence="2" id="KW-1133">Transmembrane helix</keyword>
<dbReference type="GeneID" id="20204134"/>
<evidence type="ECO:0000256" key="1">
    <source>
        <dbReference type="SAM" id="MobiDB-lite"/>
    </source>
</evidence>
<protein>
    <submittedName>
        <fullName evidence="3 4">Uncharacterized protein</fullName>
    </submittedName>
</protein>
<dbReference type="AlphaFoldDB" id="T1F5N5"/>
<name>T1F5N5_HELRO</name>
<keyword evidence="5" id="KW-1185">Reference proteome</keyword>
<evidence type="ECO:0000256" key="2">
    <source>
        <dbReference type="SAM" id="Phobius"/>
    </source>
</evidence>
<feature type="compositionally biased region" description="Basic and acidic residues" evidence="1">
    <location>
        <begin position="208"/>
        <end position="218"/>
    </location>
</feature>
<dbReference type="KEGG" id="hro:HELRODRAFT_172624"/>
<reference evidence="3 5" key="2">
    <citation type="journal article" date="2013" name="Nature">
        <title>Insights into bilaterian evolution from three spiralian genomes.</title>
        <authorList>
            <person name="Simakov O."/>
            <person name="Marletaz F."/>
            <person name="Cho S.J."/>
            <person name="Edsinger-Gonzales E."/>
            <person name="Havlak P."/>
            <person name="Hellsten U."/>
            <person name="Kuo D.H."/>
            <person name="Larsson T."/>
            <person name="Lv J."/>
            <person name="Arendt D."/>
            <person name="Savage R."/>
            <person name="Osoegawa K."/>
            <person name="de Jong P."/>
            <person name="Grimwood J."/>
            <person name="Chapman J.A."/>
            <person name="Shapiro H."/>
            <person name="Aerts A."/>
            <person name="Otillar R.P."/>
            <person name="Terry A.Y."/>
            <person name="Boore J.L."/>
            <person name="Grigoriev I.V."/>
            <person name="Lindberg D.R."/>
            <person name="Seaver E.C."/>
            <person name="Weisblat D.A."/>
            <person name="Putnam N.H."/>
            <person name="Rokhsar D.S."/>
        </authorList>
    </citation>
    <scope>NUCLEOTIDE SEQUENCE</scope>
</reference>
<dbReference type="CTD" id="20204134"/>
<accession>T1F5N5</accession>
<feature type="transmembrane region" description="Helical" evidence="2">
    <location>
        <begin position="114"/>
        <end position="138"/>
    </location>
</feature>
<organism evidence="4 5">
    <name type="scientific">Helobdella robusta</name>
    <name type="common">Californian leech</name>
    <dbReference type="NCBI Taxonomy" id="6412"/>
    <lineage>
        <taxon>Eukaryota</taxon>
        <taxon>Metazoa</taxon>
        <taxon>Spiralia</taxon>
        <taxon>Lophotrochozoa</taxon>
        <taxon>Annelida</taxon>
        <taxon>Clitellata</taxon>
        <taxon>Hirudinea</taxon>
        <taxon>Rhynchobdellida</taxon>
        <taxon>Glossiphoniidae</taxon>
        <taxon>Helobdella</taxon>
    </lineage>
</organism>
<sequence>MRASFREILWRTSEIVSTADQSLLAYSIKNLSTRCSMSDSDGVSVDELWSLSSGGRDDGSLGLLARKNDYLHMAEVNENIMGKAKSWISGRYKRDANGTFAETGKIIFHEDPNFAAKVVCICFGIGVGIVFVACLFFWCCDEKVEDKVARRRRAIKIAEEKAASLVVEPPLEATWEEDKSGKKRLLSYGSPAKSSSLRKKRQNQNQNRKPDGIDGNERRKSKNSRGKRRSSSRSKQKVSCQKQRLPEKTEKSDALTESAREVIPVKEKRRSHKWITDDIVFLMDDLRKVKSCNPDS</sequence>
<dbReference type="EnsemblMetazoa" id="HelroT172624">
    <property type="protein sequence ID" value="HelroP172624"/>
    <property type="gene ID" value="HelroG172624"/>
</dbReference>
<dbReference type="EMBL" id="KB096502">
    <property type="protein sequence ID" value="ESO04267.1"/>
    <property type="molecule type" value="Genomic_DNA"/>
</dbReference>
<gene>
    <name evidence="4" type="primary">20204134</name>
    <name evidence="3" type="ORF">HELRODRAFT_172624</name>
</gene>
<feature type="compositionally biased region" description="Basic residues" evidence="1">
    <location>
        <begin position="219"/>
        <end position="236"/>
    </location>
</feature>
<feature type="compositionally biased region" description="Basic and acidic residues" evidence="1">
    <location>
        <begin position="244"/>
        <end position="266"/>
    </location>
</feature>
<dbReference type="HOGENOM" id="CLU_940982_0_0_1"/>
<evidence type="ECO:0000313" key="4">
    <source>
        <dbReference type="EnsemblMetazoa" id="HelroP172624"/>
    </source>
</evidence>
<evidence type="ECO:0000313" key="5">
    <source>
        <dbReference type="Proteomes" id="UP000015101"/>
    </source>
</evidence>
<dbReference type="Proteomes" id="UP000015101">
    <property type="component" value="Unassembled WGS sequence"/>
</dbReference>
<evidence type="ECO:0000313" key="3">
    <source>
        <dbReference type="EMBL" id="ESO04267.1"/>
    </source>
</evidence>
<keyword evidence="2" id="KW-0812">Transmembrane</keyword>
<feature type="region of interest" description="Disordered" evidence="1">
    <location>
        <begin position="185"/>
        <end position="269"/>
    </location>
</feature>
<proteinExistence type="predicted"/>
<reference evidence="4" key="3">
    <citation type="submission" date="2015-06" db="UniProtKB">
        <authorList>
            <consortium name="EnsemblMetazoa"/>
        </authorList>
    </citation>
    <scope>IDENTIFICATION</scope>
</reference>
<keyword evidence="2" id="KW-0472">Membrane</keyword>
<dbReference type="RefSeq" id="XP_009017536.1">
    <property type="nucleotide sequence ID" value="XM_009019288.1"/>
</dbReference>
<dbReference type="EMBL" id="AMQM01004296">
    <property type="status" value="NOT_ANNOTATED_CDS"/>
    <property type="molecule type" value="Genomic_DNA"/>
</dbReference>
<reference evidence="5" key="1">
    <citation type="submission" date="2012-12" db="EMBL/GenBank/DDBJ databases">
        <authorList>
            <person name="Hellsten U."/>
            <person name="Grimwood J."/>
            <person name="Chapman J.A."/>
            <person name="Shapiro H."/>
            <person name="Aerts A."/>
            <person name="Otillar R.P."/>
            <person name="Terry A.Y."/>
            <person name="Boore J.L."/>
            <person name="Simakov O."/>
            <person name="Marletaz F."/>
            <person name="Cho S.-J."/>
            <person name="Edsinger-Gonzales E."/>
            <person name="Havlak P."/>
            <person name="Kuo D.-H."/>
            <person name="Larsson T."/>
            <person name="Lv J."/>
            <person name="Arendt D."/>
            <person name="Savage R."/>
            <person name="Osoegawa K."/>
            <person name="de Jong P."/>
            <person name="Lindberg D.R."/>
            <person name="Seaver E.C."/>
            <person name="Weisblat D.A."/>
            <person name="Putnam N.H."/>
            <person name="Grigoriev I.V."/>
            <person name="Rokhsar D.S."/>
        </authorList>
    </citation>
    <scope>NUCLEOTIDE SEQUENCE</scope>
</reference>
<dbReference type="InParanoid" id="T1F5N5"/>